<keyword evidence="2" id="KW-1185">Reference proteome</keyword>
<sequence>MQDPHVCARCAAQGTTCCKLTPGEEGNCFPLSEVERSRILAHCGDAGVFVVERNTGPFLLGLKRAFPGEERLIEELFPVREGATHHRLATLPDGSCKLLGPQGCTLPREVRPYYCRLFPFWAVGRRIMIFASARCLAQKETAALARLTEALGVTEAEIRRLHGCLRMAWGLSPRKGMPTVINRL</sequence>
<name>A0A846QL33_9BACT</name>
<proteinExistence type="predicted"/>
<gene>
    <name evidence="1" type="ORF">GGQ74_002561</name>
</gene>
<dbReference type="EMBL" id="JAATJA010000002">
    <property type="protein sequence ID" value="NJB68888.1"/>
    <property type="molecule type" value="Genomic_DNA"/>
</dbReference>
<organism evidence="1 2">
    <name type="scientific">Desulfobaculum xiamenense</name>
    <dbReference type="NCBI Taxonomy" id="995050"/>
    <lineage>
        <taxon>Bacteria</taxon>
        <taxon>Pseudomonadati</taxon>
        <taxon>Thermodesulfobacteriota</taxon>
        <taxon>Desulfovibrionia</taxon>
        <taxon>Desulfovibrionales</taxon>
        <taxon>Desulfovibrionaceae</taxon>
        <taxon>Desulfobaculum</taxon>
    </lineage>
</organism>
<protein>
    <submittedName>
        <fullName evidence="1">Fe-S-cluster containining protein</fullName>
    </submittedName>
</protein>
<dbReference type="RefSeq" id="WP_167941919.1">
    <property type="nucleotide sequence ID" value="NZ_JAATJA010000002.1"/>
</dbReference>
<evidence type="ECO:0000313" key="1">
    <source>
        <dbReference type="EMBL" id="NJB68888.1"/>
    </source>
</evidence>
<dbReference type="AlphaFoldDB" id="A0A846QL33"/>
<reference evidence="1 2" key="1">
    <citation type="submission" date="2020-03" db="EMBL/GenBank/DDBJ databases">
        <title>Genomic Encyclopedia of Type Strains, Phase IV (KMG-IV): sequencing the most valuable type-strain genomes for metagenomic binning, comparative biology and taxonomic classification.</title>
        <authorList>
            <person name="Goeker M."/>
        </authorList>
    </citation>
    <scope>NUCLEOTIDE SEQUENCE [LARGE SCALE GENOMIC DNA]</scope>
    <source>
        <strain evidence="1 2">DSM 24233</strain>
    </source>
</reference>
<comment type="caution">
    <text evidence="1">The sequence shown here is derived from an EMBL/GenBank/DDBJ whole genome shotgun (WGS) entry which is preliminary data.</text>
</comment>
<dbReference type="Proteomes" id="UP000580856">
    <property type="component" value="Unassembled WGS sequence"/>
</dbReference>
<accession>A0A846QL33</accession>
<evidence type="ECO:0000313" key="2">
    <source>
        <dbReference type="Proteomes" id="UP000580856"/>
    </source>
</evidence>